<dbReference type="AlphaFoldDB" id="A0A4Y9YXN4"/>
<protein>
    <recommendedName>
        <fullName evidence="3">Clp1-like protein</fullName>
    </recommendedName>
</protein>
<dbReference type="EMBL" id="SEOQ01000240">
    <property type="protein sequence ID" value="TFY66517.1"/>
    <property type="molecule type" value="Genomic_DNA"/>
</dbReference>
<gene>
    <name evidence="1" type="ORF">EVG20_g4575</name>
</gene>
<accession>A0A4Y9YXN4</accession>
<evidence type="ECO:0008006" key="3">
    <source>
        <dbReference type="Google" id="ProtNLM"/>
    </source>
</evidence>
<evidence type="ECO:0000313" key="1">
    <source>
        <dbReference type="EMBL" id="TFY66517.1"/>
    </source>
</evidence>
<dbReference type="Proteomes" id="UP000298327">
    <property type="component" value="Unassembled WGS sequence"/>
</dbReference>
<reference evidence="1 2" key="1">
    <citation type="submission" date="2019-02" db="EMBL/GenBank/DDBJ databases">
        <title>Genome sequencing of the rare red list fungi Dentipellis fragilis.</title>
        <authorList>
            <person name="Buettner E."/>
            <person name="Kellner H."/>
        </authorList>
    </citation>
    <scope>NUCLEOTIDE SEQUENCE [LARGE SCALE GENOMIC DNA]</scope>
    <source>
        <strain evidence="1 2">DSM 105465</strain>
    </source>
</reference>
<dbReference type="OrthoDB" id="2523383at2759"/>
<proteinExistence type="predicted"/>
<organism evidence="1 2">
    <name type="scientific">Dentipellis fragilis</name>
    <dbReference type="NCBI Taxonomy" id="205917"/>
    <lineage>
        <taxon>Eukaryota</taxon>
        <taxon>Fungi</taxon>
        <taxon>Dikarya</taxon>
        <taxon>Basidiomycota</taxon>
        <taxon>Agaricomycotina</taxon>
        <taxon>Agaricomycetes</taxon>
        <taxon>Russulales</taxon>
        <taxon>Hericiaceae</taxon>
        <taxon>Dentipellis</taxon>
    </lineage>
</organism>
<sequence length="283" mass="30124">MFQVASRPAQHSFDMQHQSVSLPSVQLPRTLARPTFSEVSPDAITAIEPGLAQVPLEYVRRGLHTRGDEMLASLSSLNVPHSIPRSRLPSAMDVHVAHSSSPPSHVLAIFTSPNSKHPASDTALLLPTHHIVLAANCSLLPRLPISRPQARANGTAALPVIPLTVPTAEAFAPLHAFLVSHRLDRFVCALLPVPPSMLSGARPGGSSPANPLSHVSKPQLATYLATASKGDRMSALMGLTRTVSAVWRNACALGVFDRDMWAALDLAWDVILGAMNMVATGQV</sequence>
<comment type="caution">
    <text evidence="1">The sequence shown here is derived from an EMBL/GenBank/DDBJ whole genome shotgun (WGS) entry which is preliminary data.</text>
</comment>
<keyword evidence="2" id="KW-1185">Reference proteome</keyword>
<evidence type="ECO:0000313" key="2">
    <source>
        <dbReference type="Proteomes" id="UP000298327"/>
    </source>
</evidence>
<name>A0A4Y9YXN4_9AGAM</name>